<dbReference type="SMART" id="SM00387">
    <property type="entry name" value="HATPase_c"/>
    <property type="match status" value="1"/>
</dbReference>
<dbReference type="SUPFAM" id="SSF55781">
    <property type="entry name" value="GAF domain-like"/>
    <property type="match status" value="1"/>
</dbReference>
<dbReference type="InterPro" id="IPR000700">
    <property type="entry name" value="PAS-assoc_C"/>
</dbReference>
<name>A0ABY6MN11_9BURK</name>
<dbReference type="SMART" id="SM00388">
    <property type="entry name" value="HisKA"/>
    <property type="match status" value="1"/>
</dbReference>
<dbReference type="InterPro" id="IPR005467">
    <property type="entry name" value="His_kinase_dom"/>
</dbReference>
<dbReference type="Gene3D" id="1.10.287.130">
    <property type="match status" value="1"/>
</dbReference>
<dbReference type="PRINTS" id="PR00344">
    <property type="entry name" value="BCTRLSENSOR"/>
</dbReference>
<dbReference type="InterPro" id="IPR036890">
    <property type="entry name" value="HATPase_C_sf"/>
</dbReference>
<evidence type="ECO:0000313" key="11">
    <source>
        <dbReference type="EMBL" id="UZD53896.1"/>
    </source>
</evidence>
<feature type="domain" description="PAC" evidence="10">
    <location>
        <begin position="749"/>
        <end position="805"/>
    </location>
</feature>
<dbReference type="InterPro" id="IPR001789">
    <property type="entry name" value="Sig_transdc_resp-reg_receiver"/>
</dbReference>
<protein>
    <recommendedName>
        <fullName evidence="2">histidine kinase</fullName>
        <ecNumber evidence="2">2.7.13.3</ecNumber>
    </recommendedName>
</protein>
<feature type="domain" description="PAS" evidence="9">
    <location>
        <begin position="168"/>
        <end position="226"/>
    </location>
</feature>
<dbReference type="SMART" id="SM00448">
    <property type="entry name" value="REC"/>
    <property type="match status" value="1"/>
</dbReference>
<dbReference type="Pfam" id="PF13185">
    <property type="entry name" value="GAF_2"/>
    <property type="match status" value="1"/>
</dbReference>
<dbReference type="Gene3D" id="3.30.450.20">
    <property type="entry name" value="PAS domain"/>
    <property type="match status" value="6"/>
</dbReference>
<dbReference type="SMART" id="SM00091">
    <property type="entry name" value="PAS"/>
    <property type="match status" value="6"/>
</dbReference>
<dbReference type="EMBL" id="CP110257">
    <property type="protein sequence ID" value="UZD53896.1"/>
    <property type="molecule type" value="Genomic_DNA"/>
</dbReference>
<dbReference type="SMART" id="SM00065">
    <property type="entry name" value="GAF"/>
    <property type="match status" value="1"/>
</dbReference>
<dbReference type="Pfam" id="PF02518">
    <property type="entry name" value="HATPase_c"/>
    <property type="match status" value="1"/>
</dbReference>
<reference evidence="11" key="1">
    <citation type="submission" date="2022-10" db="EMBL/GenBank/DDBJ databases">
        <title>Complete genome sequence of Schlegelella aquatica LMG 23380.</title>
        <authorList>
            <person name="Musilova J."/>
            <person name="Kourilova X."/>
            <person name="Bezdicek M."/>
            <person name="Hermankova K."/>
            <person name="Obruca S."/>
            <person name="Sedlar K."/>
        </authorList>
    </citation>
    <scope>NUCLEOTIDE SEQUENCE</scope>
    <source>
        <strain evidence="11">LMG 23380</strain>
    </source>
</reference>
<feature type="domain" description="PAS" evidence="9">
    <location>
        <begin position="546"/>
        <end position="596"/>
    </location>
</feature>
<dbReference type="PROSITE" id="PS50113">
    <property type="entry name" value="PAC"/>
    <property type="match status" value="3"/>
</dbReference>
<dbReference type="Pfam" id="PF08447">
    <property type="entry name" value="PAS_3"/>
    <property type="match status" value="1"/>
</dbReference>
<evidence type="ECO:0000259" key="7">
    <source>
        <dbReference type="PROSITE" id="PS50109"/>
    </source>
</evidence>
<keyword evidence="4" id="KW-0808">Transferase</keyword>
<dbReference type="Gene3D" id="3.40.50.2300">
    <property type="match status" value="1"/>
</dbReference>
<dbReference type="CDD" id="cd00082">
    <property type="entry name" value="HisKA"/>
    <property type="match status" value="1"/>
</dbReference>
<feature type="domain" description="PAS" evidence="9">
    <location>
        <begin position="428"/>
        <end position="498"/>
    </location>
</feature>
<dbReference type="InterPro" id="IPR036097">
    <property type="entry name" value="HisK_dim/P_sf"/>
</dbReference>
<feature type="modified residue" description="4-aspartylphosphate" evidence="6">
    <location>
        <position position="1251"/>
    </location>
</feature>
<dbReference type="SUPFAM" id="SSF52172">
    <property type="entry name" value="CheY-like"/>
    <property type="match status" value="1"/>
</dbReference>
<feature type="domain" description="PAC" evidence="10">
    <location>
        <begin position="621"/>
        <end position="675"/>
    </location>
</feature>
<gene>
    <name evidence="11" type="ORF">OMP39_09340</name>
</gene>
<dbReference type="InterPro" id="IPR001610">
    <property type="entry name" value="PAC"/>
</dbReference>
<evidence type="ECO:0000256" key="6">
    <source>
        <dbReference type="PROSITE-ProRule" id="PRU00169"/>
    </source>
</evidence>
<keyword evidence="3 6" id="KW-0597">Phosphoprotein</keyword>
<dbReference type="InterPro" id="IPR013655">
    <property type="entry name" value="PAS_fold_3"/>
</dbReference>
<dbReference type="InterPro" id="IPR035965">
    <property type="entry name" value="PAS-like_dom_sf"/>
</dbReference>
<dbReference type="InterPro" id="IPR003594">
    <property type="entry name" value="HATPase_dom"/>
</dbReference>
<evidence type="ECO:0000259" key="10">
    <source>
        <dbReference type="PROSITE" id="PS50113"/>
    </source>
</evidence>
<evidence type="ECO:0000256" key="1">
    <source>
        <dbReference type="ARBA" id="ARBA00000085"/>
    </source>
</evidence>
<keyword evidence="5" id="KW-0418">Kinase</keyword>
<sequence length="1328" mass="147243">MSTAAPDAVAKRTDLLRELRILDTSPEPCFDSAVALAQQLTGFPLAWLALVDGERMWLKASVGLRRQELPCAGGWCTPVLASPGPLAVESLRAYDVTPHTAVIWEAEGVDGYAAVPIRVEGRALGLLAVADHVPRLAPAAALAGLEHVARLVGELLEGRLKAQRSRLQEARVRTASRAGSDWLWETDAEGRVTWASETIETHIGLRPQEEIGRKPSEILLRREDPEHDASWQAYLAARARREPFHNLVADRITPRGRVTVSISGIPVFDSAGRFRGYRGATRIITHELEAQARARHAQQLLQHAIESMSASVAITDERGLVVHANRTWRDRNGRYLDPANPSWEAALRRMVEAGEFPDAVGREAEFLAQWAAAEHQATPREVRRRDQWLLVTSQRLEHGGAIHVGVDITARKQSELELAYRQAELRASEARMAAVLQALPDLWFVMDAQGRYLRGGDTARHLLAAPFEQVMGRSVHEVLPSDTAQRIEAALRAALDTGAVQRVEYELTPMGSERVRTFEGRFVRMTHDQVLLIVRDLTELRSMERDLHIMLRAIEAEASLPISVVDAEAPDQPVVYVNPAFERLTGYSREEVLGRNCRILQGLDRDQGALEPLRAALREGRSTTVVLRNYRKDGTRFINEVHVAPVHAADGRITHFIGVQTDITERSVAADRLRLSEELYRSVALSISDGLMVVTTGSYVVAVNPAACRILDMAMEDLVMSPGLELLDESLEPLPAEDHPVTRTLESGEPTTERVYGVKLSDGRVRWLHLGVQPLRIAPHDRPLSAVVTFRDITRQREAEQALAVSEQRWKFALEGSGNGVWDWDVASDRVFYSTRWKEILGYLDHELGSSVEVWSSRVHPDDRAAVLERLQAHLRGESAVYQSEHRIRHREGHHLWVSERGKAVLRDTDGRALRIVGTLADITPQKEAEQALRDKQAAELASRSKTEFLSRMSHEMRTPLNAMIGFSQLLKLGARGPGAEQVRDYADHMLQAGQHLLALINDVLDLQRVEAGQLPMTPGAVSLRHSLTQVIDLLKPAAESALVHFRLEVPAAVHVWADAQRLRQVLINIVSNAVKYNRPGGDVTLTLERPREDPARGERVVLRVEDNGEGLDAGQLARLFQPFERLGRETSSIEGTGLGLVIAKRLLQEMEGSIAVTSTPGQGTQVRIELPAASAQTQLEPPARPSGEVVAELGAPRPLRMLYVEDNPINALLFEEAMKLAGHVELRIAEDGPRALEIVREWLPDILVLDAHLPGMDGIQVLKALRNHEGLAEAPAFMCSADAMPEDIQRALDAGFQGYWTKPIEVSRVLAEVRRIAARSSLPQSSL</sequence>
<dbReference type="Pfam" id="PF13426">
    <property type="entry name" value="PAS_9"/>
    <property type="match status" value="2"/>
</dbReference>
<dbReference type="InterPro" id="IPR029016">
    <property type="entry name" value="GAF-like_dom_sf"/>
</dbReference>
<dbReference type="CDD" id="cd00130">
    <property type="entry name" value="PAS"/>
    <property type="match status" value="5"/>
</dbReference>
<dbReference type="InterPro" id="IPR004358">
    <property type="entry name" value="Sig_transdc_His_kin-like_C"/>
</dbReference>
<dbReference type="PROSITE" id="PS50112">
    <property type="entry name" value="PAS"/>
    <property type="match status" value="4"/>
</dbReference>
<evidence type="ECO:0000313" key="12">
    <source>
        <dbReference type="Proteomes" id="UP001163266"/>
    </source>
</evidence>
<dbReference type="Proteomes" id="UP001163266">
    <property type="component" value="Chromosome"/>
</dbReference>
<dbReference type="InterPro" id="IPR013656">
    <property type="entry name" value="PAS_4"/>
</dbReference>
<comment type="catalytic activity">
    <reaction evidence="1">
        <text>ATP + protein L-histidine = ADP + protein N-phospho-L-histidine.</text>
        <dbReference type="EC" id="2.7.13.3"/>
    </reaction>
</comment>
<evidence type="ECO:0000259" key="9">
    <source>
        <dbReference type="PROSITE" id="PS50112"/>
    </source>
</evidence>
<dbReference type="Gene3D" id="3.30.565.10">
    <property type="entry name" value="Histidine kinase-like ATPase, C-terminal domain"/>
    <property type="match status" value="1"/>
</dbReference>
<dbReference type="Pfam" id="PF08448">
    <property type="entry name" value="PAS_4"/>
    <property type="match status" value="2"/>
</dbReference>
<dbReference type="InterPro" id="IPR003018">
    <property type="entry name" value="GAF"/>
</dbReference>
<dbReference type="RefSeq" id="WP_264891465.1">
    <property type="nucleotide sequence ID" value="NZ_CP110257.1"/>
</dbReference>
<dbReference type="InterPro" id="IPR003661">
    <property type="entry name" value="HisK_dim/P_dom"/>
</dbReference>
<dbReference type="NCBIfam" id="TIGR00229">
    <property type="entry name" value="sensory_box"/>
    <property type="match status" value="5"/>
</dbReference>
<dbReference type="Pfam" id="PF00512">
    <property type="entry name" value="HisKA"/>
    <property type="match status" value="1"/>
</dbReference>
<dbReference type="EC" id="2.7.13.3" evidence="2"/>
<feature type="domain" description="Response regulatory" evidence="8">
    <location>
        <begin position="1201"/>
        <end position="1318"/>
    </location>
</feature>
<dbReference type="SUPFAM" id="SSF55874">
    <property type="entry name" value="ATPase domain of HSP90 chaperone/DNA topoisomerase II/histidine kinase"/>
    <property type="match status" value="1"/>
</dbReference>
<evidence type="ECO:0000259" key="8">
    <source>
        <dbReference type="PROSITE" id="PS50110"/>
    </source>
</evidence>
<evidence type="ECO:0000256" key="5">
    <source>
        <dbReference type="ARBA" id="ARBA00022777"/>
    </source>
</evidence>
<dbReference type="InterPro" id="IPR011006">
    <property type="entry name" value="CheY-like_superfamily"/>
</dbReference>
<feature type="domain" description="PAC" evidence="10">
    <location>
        <begin position="882"/>
        <end position="935"/>
    </location>
</feature>
<dbReference type="SUPFAM" id="SSF55785">
    <property type="entry name" value="PYP-like sensor domain (PAS domain)"/>
    <property type="match status" value="6"/>
</dbReference>
<dbReference type="InterPro" id="IPR000014">
    <property type="entry name" value="PAS"/>
</dbReference>
<dbReference type="PANTHER" id="PTHR43047">
    <property type="entry name" value="TWO-COMPONENT HISTIDINE PROTEIN KINASE"/>
    <property type="match status" value="1"/>
</dbReference>
<accession>A0ABY6MN11</accession>
<evidence type="ECO:0000256" key="2">
    <source>
        <dbReference type="ARBA" id="ARBA00012438"/>
    </source>
</evidence>
<evidence type="ECO:0000256" key="3">
    <source>
        <dbReference type="ARBA" id="ARBA00022553"/>
    </source>
</evidence>
<dbReference type="PROSITE" id="PS50109">
    <property type="entry name" value="HIS_KIN"/>
    <property type="match status" value="1"/>
</dbReference>
<dbReference type="Gene3D" id="3.30.450.40">
    <property type="match status" value="1"/>
</dbReference>
<feature type="domain" description="Histidine kinase" evidence="7">
    <location>
        <begin position="952"/>
        <end position="1175"/>
    </location>
</feature>
<dbReference type="Pfam" id="PF00072">
    <property type="entry name" value="Response_reg"/>
    <property type="match status" value="1"/>
</dbReference>
<proteinExistence type="predicted"/>
<dbReference type="SUPFAM" id="SSF47384">
    <property type="entry name" value="Homodimeric domain of signal transducing histidine kinase"/>
    <property type="match status" value="1"/>
</dbReference>
<evidence type="ECO:0000256" key="4">
    <source>
        <dbReference type="ARBA" id="ARBA00022679"/>
    </source>
</evidence>
<keyword evidence="12" id="KW-1185">Reference proteome</keyword>
<feature type="domain" description="PAS" evidence="9">
    <location>
        <begin position="806"/>
        <end position="878"/>
    </location>
</feature>
<dbReference type="SMART" id="SM00086">
    <property type="entry name" value="PAC"/>
    <property type="match status" value="3"/>
</dbReference>
<dbReference type="PROSITE" id="PS50110">
    <property type="entry name" value="RESPONSE_REGULATORY"/>
    <property type="match status" value="1"/>
</dbReference>
<organism evidence="11 12">
    <name type="scientific">Caldimonas aquatica</name>
    <dbReference type="NCBI Taxonomy" id="376175"/>
    <lineage>
        <taxon>Bacteria</taxon>
        <taxon>Pseudomonadati</taxon>
        <taxon>Pseudomonadota</taxon>
        <taxon>Betaproteobacteria</taxon>
        <taxon>Burkholderiales</taxon>
        <taxon>Sphaerotilaceae</taxon>
        <taxon>Caldimonas</taxon>
    </lineage>
</organism>
<dbReference type="PANTHER" id="PTHR43047:SF72">
    <property type="entry name" value="OSMOSENSING HISTIDINE PROTEIN KINASE SLN1"/>
    <property type="match status" value="1"/>
</dbReference>